<evidence type="ECO:0000313" key="3">
    <source>
        <dbReference type="Proteomes" id="UP001317705"/>
    </source>
</evidence>
<keyword evidence="1" id="KW-1133">Transmembrane helix</keyword>
<proteinExistence type="predicted"/>
<dbReference type="EMBL" id="AP027151">
    <property type="protein sequence ID" value="BDV43878.1"/>
    <property type="molecule type" value="Genomic_DNA"/>
</dbReference>
<protein>
    <submittedName>
        <fullName evidence="2">Uncharacterized protein</fullName>
    </submittedName>
</protein>
<keyword evidence="3" id="KW-1185">Reference proteome</keyword>
<gene>
    <name evidence="2" type="ORF">GURASL_28010</name>
</gene>
<evidence type="ECO:0000256" key="1">
    <source>
        <dbReference type="SAM" id="Phobius"/>
    </source>
</evidence>
<organism evidence="2 3">
    <name type="scientific">Geotalea uraniireducens</name>
    <dbReference type="NCBI Taxonomy" id="351604"/>
    <lineage>
        <taxon>Bacteria</taxon>
        <taxon>Pseudomonadati</taxon>
        <taxon>Thermodesulfobacteriota</taxon>
        <taxon>Desulfuromonadia</taxon>
        <taxon>Geobacterales</taxon>
        <taxon>Geobacteraceae</taxon>
        <taxon>Geotalea</taxon>
    </lineage>
</organism>
<feature type="transmembrane region" description="Helical" evidence="1">
    <location>
        <begin position="342"/>
        <end position="362"/>
    </location>
</feature>
<sequence length="366" mass="42363">MEANYYECSLGFMPLNLRDGCKLEFDINNADIFESSCRTLYKKMFSVLQKCQYISNLKCIDDNIPFMHMGGVYNYLREEDNYLPKSPSYFAFDLKVKNVSTIYDKLQKNLPEVDSVRVYYNGCIFLIRANGGARSNHFLGFQVREILKQALACDAWEPITMAPCPVHISYAVGTSGEYLDDIKNNDFVSCVTITEEEFRNIDTFLQYFLFNISLFWERFITNTSMNQKNIRTCSDIENNIDELTEHVDKMINLESYDLTEKLNCMKSAQKLMCKFQKLSNEHSKEVAFLKEAKNEIVETGRMFEIDDKSIRYAKNHWLKNVINIEDRHQTIKFIQSLISTGYTTYSTIIASLLGVIIGAIIAKALK</sequence>
<evidence type="ECO:0000313" key="2">
    <source>
        <dbReference type="EMBL" id="BDV43878.1"/>
    </source>
</evidence>
<dbReference type="Proteomes" id="UP001317705">
    <property type="component" value="Chromosome"/>
</dbReference>
<name>A0ABN6VU50_9BACT</name>
<keyword evidence="1" id="KW-0812">Transmembrane</keyword>
<dbReference type="RefSeq" id="WP_281999999.1">
    <property type="nucleotide sequence ID" value="NZ_AP027151.1"/>
</dbReference>
<keyword evidence="1" id="KW-0472">Membrane</keyword>
<accession>A0ABN6VU50</accession>
<reference evidence="2 3" key="1">
    <citation type="submission" date="2022-12" db="EMBL/GenBank/DDBJ databases">
        <title>Polyphasic characterization of Geotalea uranireducens NIT-SL11 newly isolated from a complex of sewage sludge and microbially reduced graphene oxide.</title>
        <authorList>
            <person name="Xie L."/>
            <person name="Yoshida N."/>
            <person name="Meng L."/>
        </authorList>
    </citation>
    <scope>NUCLEOTIDE SEQUENCE [LARGE SCALE GENOMIC DNA]</scope>
    <source>
        <strain evidence="2 3">NIT-SL11</strain>
    </source>
</reference>